<dbReference type="Gene3D" id="2.120.10.30">
    <property type="entry name" value="TolB, C-terminal domain"/>
    <property type="match status" value="1"/>
</dbReference>
<dbReference type="HOGENOM" id="CLU_1033488_0_0_0"/>
<proteinExistence type="predicted"/>
<accession>W0RGV1</accession>
<dbReference type="KEGG" id="gba:J421_2023"/>
<gene>
    <name evidence="3" type="ORF">J421_2023</name>
</gene>
<evidence type="ECO:0000313" key="3">
    <source>
        <dbReference type="EMBL" id="AHG89560.1"/>
    </source>
</evidence>
<dbReference type="InParanoid" id="W0RGV1"/>
<dbReference type="Proteomes" id="UP000019151">
    <property type="component" value="Chromosome"/>
</dbReference>
<dbReference type="InterPro" id="IPR011659">
    <property type="entry name" value="WD40"/>
</dbReference>
<sequence length="269" mass="29702">MRLRLTLAALLLPAALAAQPRPFDFSIANIMRGPELYGREPQRVRWSADGKWIYFQWNPPGTDWRETPKAYRVRAQAGATPERVSDAAMDSAGPLLERGSLSPDRRWRAVASDGDLFLLDARTGSVRRLTETLAAESSPQFSADSRRVFFVRDNNVFSIDLDGGLVRQLTDVRSGPAPVDSARAAGQRGALEATQRELFEAVRDRAARDSIAAAERKAREARLPKPLFLLQGERVQSVSVAPSGTALLITTFQPAARARGRCRCRTTSR</sequence>
<dbReference type="Pfam" id="PF00930">
    <property type="entry name" value="DPPIV_N"/>
    <property type="match status" value="1"/>
</dbReference>
<keyword evidence="4" id="KW-1185">Reference proteome</keyword>
<dbReference type="OrthoDB" id="8432779at2"/>
<feature type="signal peptide" evidence="1">
    <location>
        <begin position="1"/>
        <end position="17"/>
    </location>
</feature>
<dbReference type="RefSeq" id="WP_104022469.1">
    <property type="nucleotide sequence ID" value="NZ_CP007128.1"/>
</dbReference>
<dbReference type="STRING" id="861299.J421_2023"/>
<dbReference type="InterPro" id="IPR002469">
    <property type="entry name" value="Peptidase_S9B_N"/>
</dbReference>
<evidence type="ECO:0000313" key="4">
    <source>
        <dbReference type="Proteomes" id="UP000019151"/>
    </source>
</evidence>
<evidence type="ECO:0000259" key="2">
    <source>
        <dbReference type="Pfam" id="PF00930"/>
    </source>
</evidence>
<reference evidence="3 4" key="1">
    <citation type="journal article" date="2014" name="Genome Announc.">
        <title>Genome Sequence and Methylome of Soil Bacterium Gemmatirosa kalamazoonensis KBS708T, a Member of the Rarely Cultivated Gemmatimonadetes Phylum.</title>
        <authorList>
            <person name="Debruyn J.M."/>
            <person name="Radosevich M."/>
            <person name="Wommack K.E."/>
            <person name="Polson S.W."/>
            <person name="Hauser L.J."/>
            <person name="Fawaz M.N."/>
            <person name="Korlach J."/>
            <person name="Tsai Y.C."/>
        </authorList>
    </citation>
    <scope>NUCLEOTIDE SEQUENCE [LARGE SCALE GENOMIC DNA]</scope>
    <source>
        <strain evidence="3 4">KBS708</strain>
    </source>
</reference>
<dbReference type="SUPFAM" id="SSF69304">
    <property type="entry name" value="Tricorn protease N-terminal domain"/>
    <property type="match status" value="1"/>
</dbReference>
<keyword evidence="1" id="KW-0732">Signal</keyword>
<dbReference type="GO" id="GO:0006508">
    <property type="term" value="P:proteolysis"/>
    <property type="evidence" value="ECO:0007669"/>
    <property type="project" value="InterPro"/>
</dbReference>
<dbReference type="EMBL" id="CP007128">
    <property type="protein sequence ID" value="AHG89560.1"/>
    <property type="molecule type" value="Genomic_DNA"/>
</dbReference>
<organism evidence="3 4">
    <name type="scientific">Gemmatirosa kalamazoonensis</name>
    <dbReference type="NCBI Taxonomy" id="861299"/>
    <lineage>
        <taxon>Bacteria</taxon>
        <taxon>Pseudomonadati</taxon>
        <taxon>Gemmatimonadota</taxon>
        <taxon>Gemmatimonadia</taxon>
        <taxon>Gemmatimonadales</taxon>
        <taxon>Gemmatimonadaceae</taxon>
        <taxon>Gemmatirosa</taxon>
    </lineage>
</organism>
<dbReference type="eggNOG" id="COG0823">
    <property type="taxonomic scope" value="Bacteria"/>
</dbReference>
<name>W0RGV1_9BACT</name>
<feature type="domain" description="Dipeptidylpeptidase IV N-terminal" evidence="2">
    <location>
        <begin position="104"/>
        <end position="171"/>
    </location>
</feature>
<dbReference type="Pfam" id="PF07676">
    <property type="entry name" value="PD40"/>
    <property type="match status" value="1"/>
</dbReference>
<feature type="chain" id="PRO_5004794976" evidence="1">
    <location>
        <begin position="18"/>
        <end position="269"/>
    </location>
</feature>
<protein>
    <submittedName>
        <fullName evidence="3">Peptidase S9B dipeptidylpeptidase IV domain protein</fullName>
    </submittedName>
</protein>
<dbReference type="AlphaFoldDB" id="W0RGV1"/>
<evidence type="ECO:0000256" key="1">
    <source>
        <dbReference type="SAM" id="SignalP"/>
    </source>
</evidence>
<dbReference type="InterPro" id="IPR011042">
    <property type="entry name" value="6-blade_b-propeller_TolB-like"/>
</dbReference>